<gene>
    <name evidence="1" type="ORF">L596_015266</name>
</gene>
<accession>A0A4U5NFE8</accession>
<name>A0A4U5NFE8_STECR</name>
<sequence>MRLGDPAEDFRSLETQINPPFFEALETLLQGAQKIHEFLSKQKLFLSILFTESLRGRKVSEVITFSRTPN</sequence>
<reference evidence="1" key="2">
    <citation type="journal article" date="2015" name="Genome Biol.">
        <title>Comparative genomics of Steinernema reveals deeply conserved gene regulatory networks.</title>
        <authorList>
            <person name="Dillman A.R."/>
            <person name="Macchietto M."/>
            <person name="Porter C.F."/>
            <person name="Rogers A."/>
            <person name="Williams B."/>
            <person name="Antoshechkin I."/>
            <person name="Lee M.M."/>
            <person name="Goodwin Z."/>
            <person name="Lu X."/>
            <person name="Lewis E.E."/>
            <person name="Goodrich-Blair H."/>
            <person name="Stock S.P."/>
            <person name="Adams B.J."/>
            <person name="Sternberg P.W."/>
            <person name="Mortazavi A."/>
        </authorList>
    </citation>
    <scope>NUCLEOTIDE SEQUENCE [LARGE SCALE GENOMIC DNA]</scope>
    <source>
        <strain evidence="1">ALL</strain>
    </source>
</reference>
<organism evidence="1">
    <name type="scientific">Steinernema carpocapsae</name>
    <name type="common">Entomopathogenic nematode</name>
    <dbReference type="NCBI Taxonomy" id="34508"/>
    <lineage>
        <taxon>Eukaryota</taxon>
        <taxon>Metazoa</taxon>
        <taxon>Ecdysozoa</taxon>
        <taxon>Nematoda</taxon>
        <taxon>Chromadorea</taxon>
        <taxon>Rhabditida</taxon>
        <taxon>Tylenchina</taxon>
        <taxon>Panagrolaimomorpha</taxon>
        <taxon>Strongyloidoidea</taxon>
        <taxon>Steinernematidae</taxon>
        <taxon>Steinernema</taxon>
    </lineage>
</organism>
<dbReference type="AlphaFoldDB" id="A0A4U5NFE8"/>
<dbReference type="EMBL" id="AZBU02000004">
    <property type="protein sequence ID" value="TKR81390.1"/>
    <property type="molecule type" value="Genomic_DNA"/>
</dbReference>
<evidence type="ECO:0000313" key="1">
    <source>
        <dbReference type="EMBL" id="TKR81390.1"/>
    </source>
</evidence>
<reference evidence="1" key="1">
    <citation type="submission" date="2013-11" db="EMBL/GenBank/DDBJ databases">
        <authorList>
            <person name="Sternberg P."/>
            <person name="Dillman A."/>
            <person name="Macchietto M."/>
        </authorList>
    </citation>
    <scope>NUCLEOTIDE SEQUENCE</scope>
    <source>
        <strain evidence="1">ALL</strain>
    </source>
</reference>
<comment type="caution">
    <text evidence="1">The sequence shown here is derived from an EMBL/GenBank/DDBJ whole genome shotgun (WGS) entry which is preliminary data.</text>
</comment>
<protein>
    <submittedName>
        <fullName evidence="1">Uncharacterized protein</fullName>
    </submittedName>
</protein>
<proteinExistence type="predicted"/>
<reference evidence="1" key="3">
    <citation type="journal article" date="2019" name="G3 (Bethesda)">
        <title>Hybrid Assembly of the Genome of the Entomopathogenic Nematode Steinernema carpocapsae Identifies the X-Chromosome.</title>
        <authorList>
            <person name="Serra L."/>
            <person name="Macchietto M."/>
            <person name="Macias-Munoz A."/>
            <person name="McGill C.J."/>
            <person name="Rodriguez I.M."/>
            <person name="Rodriguez B."/>
            <person name="Murad R."/>
            <person name="Mortazavi A."/>
        </authorList>
    </citation>
    <scope>NUCLEOTIDE SEQUENCE</scope>
    <source>
        <strain evidence="1">ALL</strain>
    </source>
</reference>